<dbReference type="RefSeq" id="XP_008100547.1">
    <property type="nucleotide sequence ID" value="XM_008102356.1"/>
</dbReference>
<reference evidence="6" key="1">
    <citation type="journal article" date="2012" name="Nat. Genet.">
        <title>Lifestyle transitions in plant pathogenic Colletotrichum fungi deciphered by genome and transcriptome analyses.</title>
        <authorList>
            <person name="O'Connell R.J."/>
            <person name="Thon M.R."/>
            <person name="Hacquard S."/>
            <person name="Amyotte S.G."/>
            <person name="Kleemann J."/>
            <person name="Torres M.F."/>
            <person name="Damm U."/>
            <person name="Buiate E.A."/>
            <person name="Epstein L."/>
            <person name="Alkan N."/>
            <person name="Altmueller J."/>
            <person name="Alvarado-Balderrama L."/>
            <person name="Bauser C.A."/>
            <person name="Becker C."/>
            <person name="Birren B.W."/>
            <person name="Chen Z."/>
            <person name="Choi J."/>
            <person name="Crouch J.A."/>
            <person name="Duvick J.P."/>
            <person name="Farman M.A."/>
            <person name="Gan P."/>
            <person name="Heiman D."/>
            <person name="Henrissat B."/>
            <person name="Howard R.J."/>
            <person name="Kabbage M."/>
            <person name="Koch C."/>
            <person name="Kracher B."/>
            <person name="Kubo Y."/>
            <person name="Law A.D."/>
            <person name="Lebrun M.-H."/>
            <person name="Lee Y.-H."/>
            <person name="Miyara I."/>
            <person name="Moore N."/>
            <person name="Neumann U."/>
            <person name="Nordstroem K."/>
            <person name="Panaccione D.G."/>
            <person name="Panstruga R."/>
            <person name="Place M."/>
            <person name="Proctor R.H."/>
            <person name="Prusky D."/>
            <person name="Rech G."/>
            <person name="Reinhardt R."/>
            <person name="Rollins J.A."/>
            <person name="Rounsley S."/>
            <person name="Schardl C.L."/>
            <person name="Schwartz D.C."/>
            <person name="Shenoy N."/>
            <person name="Shirasu K."/>
            <person name="Sikhakolli U.R."/>
            <person name="Stueber K."/>
            <person name="Sukno S.A."/>
            <person name="Sweigard J.A."/>
            <person name="Takano Y."/>
            <person name="Takahara H."/>
            <person name="Trail F."/>
            <person name="van der Does H.C."/>
            <person name="Voll L.M."/>
            <person name="Will I."/>
            <person name="Young S."/>
            <person name="Zeng Q."/>
            <person name="Zhang J."/>
            <person name="Zhou S."/>
            <person name="Dickman M.B."/>
            <person name="Schulze-Lefert P."/>
            <person name="Ver Loren van Themaat E."/>
            <person name="Ma L.-J."/>
            <person name="Vaillancourt L.J."/>
        </authorList>
    </citation>
    <scope>NUCLEOTIDE SEQUENCE [LARGE SCALE GENOMIC DNA]</scope>
    <source>
        <strain evidence="6">M1.001 / M2 / FGSC 10212</strain>
    </source>
</reference>
<dbReference type="GO" id="GO:0019783">
    <property type="term" value="F:ubiquitin-like protein peptidase activity"/>
    <property type="evidence" value="ECO:0007669"/>
    <property type="project" value="UniProtKB-ARBA"/>
</dbReference>
<evidence type="ECO:0000313" key="6">
    <source>
        <dbReference type="Proteomes" id="UP000008782"/>
    </source>
</evidence>
<evidence type="ECO:0000256" key="3">
    <source>
        <dbReference type="ARBA" id="ARBA00022801"/>
    </source>
</evidence>
<keyword evidence="6" id="KW-1185">Reference proteome</keyword>
<evidence type="ECO:0000256" key="2">
    <source>
        <dbReference type="ARBA" id="ARBA00022670"/>
    </source>
</evidence>
<organism evidence="6">
    <name type="scientific">Colletotrichum graminicola (strain M1.001 / M2 / FGSC 10212)</name>
    <name type="common">Maize anthracnose fungus</name>
    <name type="synonym">Glomerella graminicola</name>
    <dbReference type="NCBI Taxonomy" id="645133"/>
    <lineage>
        <taxon>Eukaryota</taxon>
        <taxon>Fungi</taxon>
        <taxon>Dikarya</taxon>
        <taxon>Ascomycota</taxon>
        <taxon>Pezizomycotina</taxon>
        <taxon>Sordariomycetes</taxon>
        <taxon>Hypocreomycetidae</taxon>
        <taxon>Glomerellales</taxon>
        <taxon>Glomerellaceae</taxon>
        <taxon>Colletotrichum</taxon>
        <taxon>Colletotrichum graminicola species complex</taxon>
    </lineage>
</organism>
<gene>
    <name evidence="5" type="ORF">GLRG_11686</name>
</gene>
<dbReference type="GO" id="GO:0008234">
    <property type="term" value="F:cysteine-type peptidase activity"/>
    <property type="evidence" value="ECO:0007669"/>
    <property type="project" value="InterPro"/>
</dbReference>
<evidence type="ECO:0000256" key="1">
    <source>
        <dbReference type="ARBA" id="ARBA00005234"/>
    </source>
</evidence>
<dbReference type="Proteomes" id="UP000008782">
    <property type="component" value="Unassembled WGS sequence"/>
</dbReference>
<dbReference type="SUPFAM" id="SSF54001">
    <property type="entry name" value="Cysteine proteinases"/>
    <property type="match status" value="1"/>
</dbReference>
<dbReference type="AlphaFoldDB" id="E3R089"/>
<feature type="domain" description="Ubiquitin-like protease family profile" evidence="4">
    <location>
        <begin position="260"/>
        <end position="441"/>
    </location>
</feature>
<name>E3R089_COLGM</name>
<dbReference type="OrthoDB" id="5071693at2759"/>
<evidence type="ECO:0000259" key="4">
    <source>
        <dbReference type="PROSITE" id="PS50600"/>
    </source>
</evidence>
<comment type="similarity">
    <text evidence="1">Belongs to the peptidase C48 family.</text>
</comment>
<dbReference type="InterPro" id="IPR038765">
    <property type="entry name" value="Papain-like_cys_pep_sf"/>
</dbReference>
<dbReference type="InterPro" id="IPR003653">
    <property type="entry name" value="Peptidase_C48_C"/>
</dbReference>
<keyword evidence="2" id="KW-0645">Protease</keyword>
<dbReference type="PROSITE" id="PS50600">
    <property type="entry name" value="ULP_PROTEASE"/>
    <property type="match status" value="1"/>
</dbReference>
<dbReference type="VEuPathDB" id="FungiDB:GLRG_11686"/>
<proteinExistence type="inferred from homology"/>
<dbReference type="GeneID" id="24417050"/>
<dbReference type="Gene3D" id="3.40.395.10">
    <property type="entry name" value="Adenoviral Proteinase, Chain A"/>
    <property type="match status" value="1"/>
</dbReference>
<dbReference type="HOGENOM" id="CLU_367223_0_0_1"/>
<keyword evidence="3" id="KW-0378">Hydrolase</keyword>
<evidence type="ECO:0000313" key="5">
    <source>
        <dbReference type="EMBL" id="EFQ36527.1"/>
    </source>
</evidence>
<dbReference type="Pfam" id="PF02902">
    <property type="entry name" value="Peptidase_C48"/>
    <property type="match status" value="1"/>
</dbReference>
<dbReference type="EMBL" id="GG697435">
    <property type="protein sequence ID" value="EFQ36527.1"/>
    <property type="molecule type" value="Genomic_DNA"/>
</dbReference>
<accession>E3R089</accession>
<sequence>MATQMMVKNLSSADQKTLEIEIKTQRNALKRSKHKVNCIKELDSLWGSRDAWLPPRYRSKQHEIPGMNIVVSLRSITQKAIKLGVPLSSLWEDRGDLLEAAKLMSGNHPPILTARSAELANRDFFWHHSSAQAKQRAASRNEDSEMEDLPAQMCRHITAEQDPPSSPSPLWNHDNDDGGFRGALGGFADLGSDNDSDLGGEFQFNVADLSLGSLSVTDENQIPIPEATPSNAVIIEDDAGAQDLPAPIKFTIPTPDINVIDVTDTDLAVGPPGLHLLPSSVALFLRIQEQLSNNVCLHDDVLWYTLWSAMPSAGELAHQKIILIDPLLLSIDAWLPDGTGLKLPEILHRKLEQCTIYAPVHHRDSGHWTAVQVLVGASHVAVNHFDPLFSARRSVRVKRLLDMLLREACPGSTIEFVEAACPQQLDSVSCGVYTIGVIRRLIGGKCIPRHMDQEEERKSLLAMLPDHQALQNTFDHERGARLYLRKGRLGVRPISSISSDSEAFSLEATRVGKSLIAMAQRRTLVRLSSPGMAPTDSRPSLHPPAQTLDLVTHGRKRKRILSSDEDDDRPTKHAALTDWALGVSKQASAFACSDDVLEQTRCRLLYTRHKEAVSEARLHAAIARVHETKAAVEESNEKVAATEFLDAVQQAARKSATLIAQHSSNASQSKIAEAINATTVLLTSALRGTGPSAATSGEVHEELARAKEALQGAMGSATAEMRALQASAVRKRQDEVLVRQQEGLQLVRDGLAQIQSWSE</sequence>
<dbReference type="GO" id="GO:0006508">
    <property type="term" value="P:proteolysis"/>
    <property type="evidence" value="ECO:0007669"/>
    <property type="project" value="UniProtKB-KW"/>
</dbReference>
<protein>
    <recommendedName>
        <fullName evidence="4">Ubiquitin-like protease family profile domain-containing protein</fullName>
    </recommendedName>
</protein>